<feature type="transmembrane region" description="Helical" evidence="1">
    <location>
        <begin position="115"/>
        <end position="140"/>
    </location>
</feature>
<keyword evidence="3" id="KW-1185">Reference proteome</keyword>
<accession>V4P4H5</accession>
<dbReference type="RefSeq" id="WP_018083773.1">
    <property type="nucleotide sequence ID" value="NZ_AQWM01000043.1"/>
</dbReference>
<dbReference type="EMBL" id="AWGB01000072">
    <property type="protein sequence ID" value="ESQ82996.1"/>
    <property type="molecule type" value="Genomic_DNA"/>
</dbReference>
<dbReference type="PATRIC" id="fig|1121022.4.peg.4205"/>
<keyword evidence="1" id="KW-0472">Membrane</keyword>
<keyword evidence="1" id="KW-1133">Transmembrane helix</keyword>
<feature type="transmembrane region" description="Helical" evidence="1">
    <location>
        <begin position="38"/>
        <end position="55"/>
    </location>
</feature>
<evidence type="ECO:0000313" key="3">
    <source>
        <dbReference type="Proteomes" id="UP000017837"/>
    </source>
</evidence>
<reference evidence="2 3" key="1">
    <citation type="journal article" date="2014" name="Nature">
        <title>Sequential evolution of bacterial morphology by co-option of a developmental regulator.</title>
        <authorList>
            <person name="Jiang C."/>
            <person name="Brown P.J."/>
            <person name="Ducret A."/>
            <person name="Brun Y.V."/>
        </authorList>
    </citation>
    <scope>NUCLEOTIDE SEQUENCE [LARGE SCALE GENOMIC DNA]</scope>
    <source>
        <strain evidence="2 3">DSM 16100</strain>
    </source>
</reference>
<organism evidence="2 3">
    <name type="scientific">Asticcacaulis benevestitus DSM 16100 = ATCC BAA-896</name>
    <dbReference type="NCBI Taxonomy" id="1121022"/>
    <lineage>
        <taxon>Bacteria</taxon>
        <taxon>Pseudomonadati</taxon>
        <taxon>Pseudomonadota</taxon>
        <taxon>Alphaproteobacteria</taxon>
        <taxon>Caulobacterales</taxon>
        <taxon>Caulobacteraceae</taxon>
        <taxon>Asticcacaulis</taxon>
    </lineage>
</organism>
<feature type="transmembrane region" description="Helical" evidence="1">
    <location>
        <begin position="12"/>
        <end position="32"/>
    </location>
</feature>
<gene>
    <name evidence="2" type="ORF">ABENE_20525</name>
</gene>
<protein>
    <submittedName>
        <fullName evidence="2">Uncharacterized protein</fullName>
    </submittedName>
</protein>
<feature type="transmembrane region" description="Helical" evidence="1">
    <location>
        <begin position="85"/>
        <end position="103"/>
    </location>
</feature>
<sequence>MNPPDLNTRIMGSRLVAPVVMATSAFITYLWWVDGCQNMLGIFMICIFAASANAMKQVAAYREWQQAWDAMVPGEIAAKRRKQRAFIGTLIVAILAFGGIMLASRPAAAPYLHEWGMPLIVVGGLLGAAWLVIRLLWWVWSRWRRHRSLLVAVAVKRPVVHVPSLQTAYQRLPSYCQPLLKGRS</sequence>
<proteinExistence type="predicted"/>
<comment type="caution">
    <text evidence="2">The sequence shown here is derived from an EMBL/GenBank/DDBJ whole genome shotgun (WGS) entry which is preliminary data.</text>
</comment>
<dbReference type="AlphaFoldDB" id="V4P4H5"/>
<evidence type="ECO:0000256" key="1">
    <source>
        <dbReference type="SAM" id="Phobius"/>
    </source>
</evidence>
<dbReference type="STRING" id="1121022.GCA_000376105_04088"/>
<evidence type="ECO:0000313" key="2">
    <source>
        <dbReference type="EMBL" id="ESQ82996.1"/>
    </source>
</evidence>
<name>V4P4H5_9CAUL</name>
<keyword evidence="1" id="KW-0812">Transmembrane</keyword>
<dbReference type="Proteomes" id="UP000017837">
    <property type="component" value="Unassembled WGS sequence"/>
</dbReference>